<reference evidence="4" key="1">
    <citation type="submission" date="2020-04" db="EMBL/GenBank/DDBJ databases">
        <authorList>
            <person name="Chiriac C."/>
            <person name="Salcher M."/>
            <person name="Ghai R."/>
            <person name="Kavagutti S V."/>
        </authorList>
    </citation>
    <scope>NUCLEOTIDE SEQUENCE</scope>
</reference>
<sequence length="1307" mass="135332">MAQNQNLGTLAQVLTVNSTANTIAFASSVTVGNSTVNSVVNSTSISINGVQIINSAGSALSANNALYLGGTAAASYQLNSTLAANVAALPANNASYLGGTAAASYQLNSTLNANIAAYLPTYAGVVNASSHTVGSSFTANSTGVYTSGNGSFVGATVTAVPVNNYDVVNKLYADAIASGVNFHQAVKLATTQTFDVTTATYNNGANGVGATITDITPFIALSLDGVNAVVNDRVLMKNASNTAWNGVYFVSNVGSASYPWILTRATDYDNVGSGYNEIDNGDLIYVTGGATLAGTSWVESSNVAVIGTDPITFVQFSAKGAFPLTNGTGLYYSVGVAYDGSAASTLAVNSSYIATISANNASYLGGTAAASYALLSGALFTGAVNATAHTIGTTWVANASGVYMTMPLSANGGTGTAGQLLYSNGATGSPYWAAAPANYTISTGLVNTTGTITVNNSYIATIAANNASYLGGTAAASYALLSGATFTGNITTGDGTSLNLGREVTNGLEGGQINFASANSLNAAYPAWATDVYANQFRILNGGASNTQVQMFGASTGVVGLYVQGNVGIGTTSPGGKLDVQAGNTYFTIAPATYTSATVGPRPAGDGTSSFVLQANSTAGNKFDSTSAGLSVYANNLATFHTIFASNGNIGIGTTSPASKLDVNGGINSTGISATGNMENISPTRLGVFLGADSLNTVNRGIDIACGNTATGWIDFTTVSVDYKGRIAYDYTNNNLYFATNSGSASMLINSAGNINIGGNNDAGNTLRYLDIQSANTGSSAGSIIRLITSNTAGTGTTSVDIVKYKTGGFYLINNEPGTSGFTAFNVGASERLRIDSSGRVGINTTAPVNLLTLNGGNADDTYGMLQAVYSGTTTGINAGFTAKNYQGTSQFMQWDINGVRIGSRIITNTGAGNVYLTYGNDTIGLTLYAAGYTQAVGSLRAPIFYDTDDTGYYTNPAGTSALSVLNLYGGAGGAQINMYSGGDLNIYSAANSYGATIWCDPPATGMATAGYVFVERLNNNNQRCGYDRQWDNYPSISVRNDTTNGPQGEFRIHGINGVSGGDFSVTLRVDGGVIGHGTSYFPFIYDFNDTAYYCDPNSASVFYGLTHVGGTAYFQGGRGINQCCGDDGAISVGGDGTKPPRIAWHSAGIMEGTIEGSGTGWRKIYFYDQQGSGLGVHATGQIASNQNIVAYYSDRRLKEDFEKVTDHWNVINNVTGYRFTWNERAGEIPGFISKVGTREVGLIAQDVNAVYPEAVYTRQEGPAEDPYKTILHDRFTPIFIEALKELKREIDLLKEENIKLRELINA</sequence>
<accession>A0A6J5LE34</accession>
<evidence type="ECO:0000256" key="2">
    <source>
        <dbReference type="ARBA" id="ARBA00022732"/>
    </source>
</evidence>
<keyword evidence="2" id="KW-0946">Virion</keyword>
<feature type="domain" description="Peptidase S74" evidence="3">
    <location>
        <begin position="1194"/>
        <end position="1298"/>
    </location>
</feature>
<dbReference type="Pfam" id="PF13884">
    <property type="entry name" value="Peptidase_S74"/>
    <property type="match status" value="1"/>
</dbReference>
<protein>
    <submittedName>
        <fullName evidence="4">Intramolecular chaperone auto-processing domain containing protein</fullName>
    </submittedName>
</protein>
<dbReference type="GO" id="GO:0098015">
    <property type="term" value="C:virus tail"/>
    <property type="evidence" value="ECO:0007669"/>
    <property type="project" value="UniProtKB-KW"/>
</dbReference>
<organism evidence="4">
    <name type="scientific">uncultured Caudovirales phage</name>
    <dbReference type="NCBI Taxonomy" id="2100421"/>
    <lineage>
        <taxon>Viruses</taxon>
        <taxon>Duplodnaviria</taxon>
        <taxon>Heunggongvirae</taxon>
        <taxon>Uroviricota</taxon>
        <taxon>Caudoviricetes</taxon>
        <taxon>Peduoviridae</taxon>
        <taxon>Maltschvirus</taxon>
        <taxon>Maltschvirus maltsch</taxon>
    </lineage>
</organism>
<gene>
    <name evidence="4" type="ORF">UFOVP132_90</name>
</gene>
<evidence type="ECO:0000259" key="3">
    <source>
        <dbReference type="PROSITE" id="PS51688"/>
    </source>
</evidence>
<dbReference type="PROSITE" id="PS51688">
    <property type="entry name" value="ICA"/>
    <property type="match status" value="1"/>
</dbReference>
<dbReference type="EMBL" id="LR796247">
    <property type="protein sequence ID" value="CAB4131446.1"/>
    <property type="molecule type" value="Genomic_DNA"/>
</dbReference>
<evidence type="ECO:0000256" key="1">
    <source>
        <dbReference type="ARBA" id="ARBA00004328"/>
    </source>
</evidence>
<evidence type="ECO:0000313" key="4">
    <source>
        <dbReference type="EMBL" id="CAB4131446.1"/>
    </source>
</evidence>
<name>A0A6J5LE34_9CAUD</name>
<comment type="subcellular location">
    <subcellularLocation>
        <location evidence="1">Virion</location>
    </subcellularLocation>
</comment>
<dbReference type="InterPro" id="IPR030392">
    <property type="entry name" value="S74_ICA"/>
</dbReference>
<keyword evidence="2" id="KW-1227">Viral tail protein</keyword>
<proteinExistence type="predicted"/>